<dbReference type="SMART" id="SM00324">
    <property type="entry name" value="RhoGAP"/>
    <property type="match status" value="1"/>
</dbReference>
<organism evidence="3 4">
    <name type="scientific">Melanopsichium pennsylvanicum</name>
    <dbReference type="NCBI Taxonomy" id="63383"/>
    <lineage>
        <taxon>Eukaryota</taxon>
        <taxon>Fungi</taxon>
        <taxon>Dikarya</taxon>
        <taxon>Basidiomycota</taxon>
        <taxon>Ustilaginomycotina</taxon>
        <taxon>Ustilaginomycetes</taxon>
        <taxon>Ustilaginales</taxon>
        <taxon>Ustilaginaceae</taxon>
        <taxon>Melanopsichium</taxon>
    </lineage>
</organism>
<feature type="compositionally biased region" description="Low complexity" evidence="1">
    <location>
        <begin position="1159"/>
        <end position="1173"/>
    </location>
</feature>
<dbReference type="InterPro" id="IPR008936">
    <property type="entry name" value="Rho_GTPase_activation_prot"/>
</dbReference>
<dbReference type="GO" id="GO:0007264">
    <property type="term" value="P:small GTPase-mediated signal transduction"/>
    <property type="evidence" value="ECO:0007669"/>
    <property type="project" value="InterPro"/>
</dbReference>
<feature type="compositionally biased region" description="Low complexity" evidence="1">
    <location>
        <begin position="212"/>
        <end position="221"/>
    </location>
</feature>
<feature type="compositionally biased region" description="Polar residues" evidence="1">
    <location>
        <begin position="625"/>
        <end position="640"/>
    </location>
</feature>
<dbReference type="InterPro" id="IPR000198">
    <property type="entry name" value="RhoGAP_dom"/>
</dbReference>
<feature type="compositionally biased region" description="Polar residues" evidence="1">
    <location>
        <begin position="433"/>
        <end position="445"/>
    </location>
</feature>
<feature type="compositionally biased region" description="Low complexity" evidence="1">
    <location>
        <begin position="420"/>
        <end position="432"/>
    </location>
</feature>
<dbReference type="PANTHER" id="PTHR12783">
    <property type="entry name" value="RALA BINDING PROTEIN 1 RALBP1"/>
    <property type="match status" value="1"/>
</dbReference>
<reference evidence="3" key="1">
    <citation type="submission" date="2023-10" db="EMBL/GenBank/DDBJ databases">
        <authorList>
            <person name="Guldener U."/>
        </authorList>
    </citation>
    <scope>NUCLEOTIDE SEQUENCE</scope>
    <source>
        <strain evidence="3">Mp4</strain>
    </source>
</reference>
<feature type="compositionally biased region" description="Polar residues" evidence="1">
    <location>
        <begin position="1274"/>
        <end position="1284"/>
    </location>
</feature>
<comment type="caution">
    <text evidence="3">The sequence shown here is derived from an EMBL/GenBank/DDBJ whole genome shotgun (WGS) entry which is preliminary data.</text>
</comment>
<feature type="compositionally biased region" description="Basic and acidic residues" evidence="1">
    <location>
        <begin position="1455"/>
        <end position="1472"/>
    </location>
</feature>
<feature type="compositionally biased region" description="Basic and acidic residues" evidence="1">
    <location>
        <begin position="1306"/>
        <end position="1322"/>
    </location>
</feature>
<dbReference type="Proteomes" id="UP001294444">
    <property type="component" value="Unassembled WGS sequence"/>
</dbReference>
<evidence type="ECO:0000313" key="3">
    <source>
        <dbReference type="EMBL" id="SNX86830.1"/>
    </source>
</evidence>
<keyword evidence="4" id="KW-1185">Reference proteome</keyword>
<feature type="region of interest" description="Disordered" evidence="1">
    <location>
        <begin position="1453"/>
        <end position="1486"/>
    </location>
</feature>
<sequence>MPFTHSYSSPGVSTAAGYNKVAHIPTSSSNTSTTSLDASSTPHAHPSSPSHRESTRPRLFSSGRKSPDPFRRFRRSSSSNSLNISTAPPAPDAAQSFALQQQTCNSPISPDPINRRPASPAPLHTPRSAPPPLPSPSTKPIFQRPKRTKSSSISILSTGLGLRSKDNLSLPPSTHSRRRHRKSASLSGSDLDFASPVTHSPRAATPQPMLRPASPSPSLSESIYSINHDIAPTSSAVYLPPFSAYQSKQHKQAWYQAQQKTIQLENPYNRHAEHPDSEIAKLFPLNVATTSTSVASDNLERGHQPPAHLRSPRPVVETFLSEEEMIAAGIHIIRRRDHATTTTSHSSKHLSSLSIPYVDEQASAPTMPPRLYGADHPDFLELIDSPITSKQPSPLLEQLVDPPSASVSRQRALSHTHNTSSSGSLSISSSSSTDYFPQSTTYNEDASSLHNSSTGSLSSGSKHSFSFAKLRRNGTKLNNVGGSSRPSTAQSCSNEHVSSNKTFLFPPQSTQPLQPQTHPQQQQLAQQSLSGGLSAPGYLKPGPGSSASPFLNKHSATVGHASGSVGAGYTAQNGLAHVFNGGDSSATTCLLPSSSASNAYHATSTDGVPPPKPSKPEPSLIPKSATNSICQSISAPTSAQFDPRYDSNRNGISRDMLSPPGSAGLFGNDLYGCVSHSRSQEAVTEARLDAEALRASAGTPMPPPRRLGASRGVNGNSGGSSTAYSGQAATAMWRNTSGGGSGGGVVGALGHVGQLGAAMGKKGWDFMKTLQSSHSATASGRSGTYAPSYRNGAGSIYSSSVAAAENEPTRLWLKLLDGPDLARSTAGSVFGAPLKDTVLRTRLSSIGADEMPHHNDEHLGVPDLGKEFSANFLESPGVTPRSSVAGTVAGEPLSREEARHLFLPRIVVRCIESLEKWGPSEEGIYRVSGRSSHTSKLRAHFSDPHNDLRLDEINPADLDINSVCSLLKSYLRELPETPIPLVQSKALDQVVARLLADTETRPTEAAGGSGGKATDARTAHMSADKVAQELTPLVRQLPVYNWYLLRELTHHLGLLAEPEVVVRTKMPISNLTLVLAPTVSISLPLLQVLVRHREVVFVGPAPSEDMIASPTLTSLPSGVQEAKRKTPPPKPAKPERLSSPASRLPVMVRKRASSMGLGALLSSPTTKTAASAPAPQPKHEPNRLASDTASLNLPAFAGPSGASGPTSPLRVQPTSPSLADEPYERPSTSLGHFAEFRPKPAPSTCSSSASLSNHRRFGSRDAALRFNALALDDSSTNDGILSSPTRKRDERETPIARYYARIRKEAERTVDQENHDDGRDGAKTPMAIGMAPTCATAVAGDAGVEMDGYRAEKMGKKAGDLLSLTPTLDMGIGRMKGGAISSALDRPRPPTSRSASFFSGSSRRQDSVNGLVWFSKPGHDKNNDDNQKYGSCTAMVVGESGISQLSRSEIGMVGDEGHFVSNHNDDGDDGKGSTKPLRIVKRSNRG</sequence>
<feature type="region of interest" description="Disordered" evidence="1">
    <location>
        <begin position="1379"/>
        <end position="1403"/>
    </location>
</feature>
<feature type="compositionally biased region" description="Low complexity" evidence="1">
    <location>
        <begin position="446"/>
        <end position="462"/>
    </location>
</feature>
<feature type="region of interest" description="Disordered" evidence="1">
    <location>
        <begin position="1306"/>
        <end position="1326"/>
    </location>
</feature>
<dbReference type="PANTHER" id="PTHR12783:SF5">
    <property type="entry name" value="RALA-BINDING PROTEIN 1"/>
    <property type="match status" value="1"/>
</dbReference>
<feature type="compositionally biased region" description="Low complexity" evidence="1">
    <location>
        <begin position="150"/>
        <end position="162"/>
    </location>
</feature>
<evidence type="ECO:0000313" key="4">
    <source>
        <dbReference type="Proteomes" id="UP001294444"/>
    </source>
</evidence>
<feature type="region of interest" description="Disordered" evidence="1">
    <location>
        <begin position="476"/>
        <end position="553"/>
    </location>
</feature>
<evidence type="ECO:0000256" key="1">
    <source>
        <dbReference type="SAM" id="MobiDB-lite"/>
    </source>
</evidence>
<feature type="compositionally biased region" description="Pro residues" evidence="1">
    <location>
        <begin position="128"/>
        <end position="137"/>
    </location>
</feature>
<dbReference type="PROSITE" id="PS50238">
    <property type="entry name" value="RHOGAP"/>
    <property type="match status" value="1"/>
</dbReference>
<feature type="region of interest" description="Disordered" evidence="1">
    <location>
        <begin position="385"/>
        <end position="462"/>
    </location>
</feature>
<feature type="region of interest" description="Disordered" evidence="1">
    <location>
        <begin position="1159"/>
        <end position="1253"/>
    </location>
</feature>
<feature type="region of interest" description="Disordered" evidence="1">
    <location>
        <begin position="1274"/>
        <end position="1294"/>
    </location>
</feature>
<accession>A0AAJ4XQV3</accession>
<name>A0AAJ4XQV3_9BASI</name>
<feature type="compositionally biased region" description="Low complexity" evidence="1">
    <location>
        <begin position="1243"/>
        <end position="1252"/>
    </location>
</feature>
<dbReference type="Gene3D" id="1.10.555.10">
    <property type="entry name" value="Rho GTPase activation protein"/>
    <property type="match status" value="1"/>
</dbReference>
<feature type="domain" description="Rho-GAP" evidence="2">
    <location>
        <begin position="891"/>
        <end position="1107"/>
    </location>
</feature>
<feature type="region of interest" description="Disordered" evidence="1">
    <location>
        <begin position="696"/>
        <end position="721"/>
    </location>
</feature>
<proteinExistence type="predicted"/>
<feature type="compositionally biased region" description="Low complexity" evidence="1">
    <location>
        <begin position="506"/>
        <end position="535"/>
    </location>
</feature>
<dbReference type="InterPro" id="IPR039767">
    <property type="entry name" value="RALBP1"/>
</dbReference>
<feature type="region of interest" description="Disordered" evidence="1">
    <location>
        <begin position="596"/>
        <end position="656"/>
    </location>
</feature>
<feature type="region of interest" description="Disordered" evidence="1">
    <location>
        <begin position="1107"/>
        <end position="1145"/>
    </location>
</feature>
<dbReference type="GO" id="GO:0031267">
    <property type="term" value="F:small GTPase binding"/>
    <property type="evidence" value="ECO:0007669"/>
    <property type="project" value="InterPro"/>
</dbReference>
<dbReference type="EMBL" id="OAPG01000016">
    <property type="protein sequence ID" value="SNX86830.1"/>
    <property type="molecule type" value="Genomic_DNA"/>
</dbReference>
<evidence type="ECO:0000259" key="2">
    <source>
        <dbReference type="PROSITE" id="PS50238"/>
    </source>
</evidence>
<feature type="compositionally biased region" description="Polar residues" evidence="1">
    <location>
        <begin position="596"/>
        <end position="606"/>
    </location>
</feature>
<feature type="compositionally biased region" description="Low complexity" evidence="1">
    <location>
        <begin position="1392"/>
        <end position="1402"/>
    </location>
</feature>
<dbReference type="CDD" id="cd00159">
    <property type="entry name" value="RhoGAP"/>
    <property type="match status" value="1"/>
</dbReference>
<dbReference type="Pfam" id="PF00620">
    <property type="entry name" value="RhoGAP"/>
    <property type="match status" value="1"/>
</dbReference>
<gene>
    <name evidence="3" type="ORF">MEPE_05539</name>
</gene>
<dbReference type="GO" id="GO:0005096">
    <property type="term" value="F:GTPase activator activity"/>
    <property type="evidence" value="ECO:0007669"/>
    <property type="project" value="InterPro"/>
</dbReference>
<dbReference type="SUPFAM" id="SSF48350">
    <property type="entry name" value="GTPase activation domain, GAP"/>
    <property type="match status" value="1"/>
</dbReference>
<feature type="region of interest" description="Disordered" evidence="1">
    <location>
        <begin position="23"/>
        <end position="221"/>
    </location>
</feature>
<feature type="compositionally biased region" description="Polar residues" evidence="1">
    <location>
        <begin position="476"/>
        <end position="502"/>
    </location>
</feature>
<feature type="compositionally biased region" description="Low complexity" evidence="1">
    <location>
        <begin position="26"/>
        <end position="49"/>
    </location>
</feature>
<protein>
    <recommendedName>
        <fullName evidence="2">Rho-GAP domain-containing protein</fullName>
    </recommendedName>
</protein>
<feature type="compositionally biased region" description="Polar residues" evidence="1">
    <location>
        <begin position="405"/>
        <end position="419"/>
    </location>
</feature>
<feature type="compositionally biased region" description="Polar residues" evidence="1">
    <location>
        <begin position="97"/>
        <end position="108"/>
    </location>
</feature>